<dbReference type="InterPro" id="IPR028098">
    <property type="entry name" value="Glyco_trans_4-like_N"/>
</dbReference>
<dbReference type="CDD" id="cd03808">
    <property type="entry name" value="GT4_CapM-like"/>
    <property type="match status" value="1"/>
</dbReference>
<dbReference type="GO" id="GO:0016757">
    <property type="term" value="F:glycosyltransferase activity"/>
    <property type="evidence" value="ECO:0007669"/>
    <property type="project" value="InterPro"/>
</dbReference>
<keyword evidence="3" id="KW-0808">Transferase</keyword>
<evidence type="ECO:0000259" key="2">
    <source>
        <dbReference type="Pfam" id="PF13477"/>
    </source>
</evidence>
<organism evidence="3 5">
    <name type="scientific">Capnocytophaga catalasegens</name>
    <dbReference type="NCBI Taxonomy" id="1004260"/>
    <lineage>
        <taxon>Bacteria</taxon>
        <taxon>Pseudomonadati</taxon>
        <taxon>Bacteroidota</taxon>
        <taxon>Flavobacteriia</taxon>
        <taxon>Flavobacteriales</taxon>
        <taxon>Flavobacteriaceae</taxon>
        <taxon>Capnocytophaga</taxon>
    </lineage>
</organism>
<evidence type="ECO:0000313" key="5">
    <source>
        <dbReference type="Proteomes" id="UP001207736"/>
    </source>
</evidence>
<dbReference type="Proteomes" id="UP001207736">
    <property type="component" value="Unassembled WGS sequence"/>
</dbReference>
<dbReference type="InterPro" id="IPR001296">
    <property type="entry name" value="Glyco_trans_1"/>
</dbReference>
<dbReference type="Pfam" id="PF13477">
    <property type="entry name" value="Glyco_trans_4_2"/>
    <property type="match status" value="1"/>
</dbReference>
<dbReference type="Proteomes" id="UP001208692">
    <property type="component" value="Unassembled WGS sequence"/>
</dbReference>
<sequence length="376" mass="42125">MKKIALVSNTTSSLLNFRKHLIHFLIERKYKVYCLSTDYTQTTKKIIEDWGAIPIDYKLSRAGLNPFADIKTIRNLEKIFGEIQPDIVLSNFVKPVIYGSIAAYRAKVPRIIAMIEGLGYAFTDQPEGMSLKQKIIQKIQIFLYKIALPKADVIIFLNNDDPKDLIQKYKIHTKKIEVLGGIGLDLNDFPKTPVPLNPISFLWIGRLLKEKGIWEFLKAAEIVKQKHPEVEFKIIGGLDEENPGGISRLDLEKFTQKNIVKYLGEVQNVAEVISSSSSSSSSSSYREGSPRSIQEAMAVGRAIIATDIPGSREAVIDGVNGFLVPKWNPKALAEKMCVLIENPDLLVTMGEKSHQIAVEKYDGNKVNEKLVKILKG</sequence>
<gene>
    <name evidence="3" type="primary">rfpB</name>
    <name evidence="3" type="ORF">RCZ15_06750</name>
    <name evidence="4" type="ORF">RCZ16_10820</name>
</gene>
<dbReference type="PANTHER" id="PTHR12526:SF638">
    <property type="entry name" value="SPORE COAT PROTEIN SA"/>
    <property type="match status" value="1"/>
</dbReference>
<dbReference type="Pfam" id="PF00534">
    <property type="entry name" value="Glycos_transf_1"/>
    <property type="match status" value="1"/>
</dbReference>
<reference evidence="3 6" key="1">
    <citation type="submission" date="2021-11" db="EMBL/GenBank/DDBJ databases">
        <title>Draft genome sequence of Capnocytophaga sp. strain KC07075 isolated from cat oral cavity.</title>
        <authorList>
            <person name="Suzuki M."/>
            <person name="Imaoka K."/>
            <person name="Kimura M."/>
            <person name="Morikawa S."/>
            <person name="Maeda K."/>
        </authorList>
    </citation>
    <scope>NUCLEOTIDE SEQUENCE</scope>
    <source>
        <strain evidence="3">KC07075</strain>
        <strain evidence="4 6">KC07079</strain>
    </source>
</reference>
<dbReference type="Gene3D" id="3.40.50.2000">
    <property type="entry name" value="Glycogen Phosphorylase B"/>
    <property type="match status" value="2"/>
</dbReference>
<dbReference type="EMBL" id="BQKA01000012">
    <property type="protein sequence ID" value="GJM49700.1"/>
    <property type="molecule type" value="Genomic_DNA"/>
</dbReference>
<proteinExistence type="predicted"/>
<name>A0AAV5AVK2_9FLAO</name>
<dbReference type="PANTHER" id="PTHR12526">
    <property type="entry name" value="GLYCOSYLTRANSFERASE"/>
    <property type="match status" value="1"/>
</dbReference>
<feature type="domain" description="Glycosyltransferase subfamily 4-like N-terminal" evidence="2">
    <location>
        <begin position="3"/>
        <end position="156"/>
    </location>
</feature>
<protein>
    <submittedName>
        <fullName evidence="3">Glycosyl transferase family 1</fullName>
    </submittedName>
</protein>
<dbReference type="EMBL" id="BQKB01000018">
    <property type="protein sequence ID" value="GJM52765.1"/>
    <property type="molecule type" value="Genomic_DNA"/>
</dbReference>
<evidence type="ECO:0000313" key="6">
    <source>
        <dbReference type="Proteomes" id="UP001208692"/>
    </source>
</evidence>
<dbReference type="AlphaFoldDB" id="A0AAV5AVK2"/>
<feature type="domain" description="Glycosyl transferase family 1" evidence="1">
    <location>
        <begin position="188"/>
        <end position="353"/>
    </location>
</feature>
<evidence type="ECO:0000313" key="3">
    <source>
        <dbReference type="EMBL" id="GJM49700.1"/>
    </source>
</evidence>
<evidence type="ECO:0000313" key="4">
    <source>
        <dbReference type="EMBL" id="GJM52765.1"/>
    </source>
</evidence>
<keyword evidence="6" id="KW-1185">Reference proteome</keyword>
<dbReference type="SUPFAM" id="SSF53756">
    <property type="entry name" value="UDP-Glycosyltransferase/glycogen phosphorylase"/>
    <property type="match status" value="1"/>
</dbReference>
<comment type="caution">
    <text evidence="3">The sequence shown here is derived from an EMBL/GenBank/DDBJ whole genome shotgun (WGS) entry which is preliminary data.</text>
</comment>
<dbReference type="RefSeq" id="WP_264857485.1">
    <property type="nucleotide sequence ID" value="NZ_BQKA01000012.1"/>
</dbReference>
<accession>A0AAV5AVK2</accession>
<evidence type="ECO:0000259" key="1">
    <source>
        <dbReference type="Pfam" id="PF00534"/>
    </source>
</evidence>